<gene>
    <name evidence="1" type="ORF">PhCBS80983_g01808</name>
</gene>
<evidence type="ECO:0000313" key="1">
    <source>
        <dbReference type="EMBL" id="TPX60389.1"/>
    </source>
</evidence>
<sequence>MVTWSTRTLDKAAASGRLYTASCGTRSGLRREGRRYITDTRPEILNFRQSNTASEEDISEADKPADLERKGKVVEELLEDYPLELTGWTRRGPFDPIPSWWPWIERTFLGPARRSVARMTAWGWMEARFEHLEPSGSTEKYFPTTFASGTRGAFSAMISRLSKWDGTAKNDNGLREMLDDELYARFCDQHSWMEENGISIEIIEDETQSTDDVHVGDVWLTFGKSTDVEGTLMLGKVVRRFNPLGFVRKLENDNFLYREVTFEYVIPQNEVEKPSPGSASLTFGQRADKMKQGQVVGVDVSLPIRLSVRFLDRQTGDLIRSVPVEHDVQLRFETPHFTRRPFENEDEGQWYIADIDCLRQQERIEEEEECLELVPDQ</sequence>
<comment type="caution">
    <text evidence="1">The sequence shown here is derived from an EMBL/GenBank/DDBJ whole genome shotgun (WGS) entry which is preliminary data.</text>
</comment>
<proteinExistence type="predicted"/>
<protein>
    <submittedName>
        <fullName evidence="1">Uncharacterized protein</fullName>
    </submittedName>
</protein>
<dbReference type="AlphaFoldDB" id="A0A507E8K4"/>
<dbReference type="Proteomes" id="UP000318582">
    <property type="component" value="Unassembled WGS sequence"/>
</dbReference>
<name>A0A507E8K4_9FUNG</name>
<reference evidence="1 2" key="1">
    <citation type="journal article" date="2019" name="Sci. Rep.">
        <title>Comparative genomics of chytrid fungi reveal insights into the obligate biotrophic and pathogenic lifestyle of Synchytrium endobioticum.</title>
        <authorList>
            <person name="van de Vossenberg B.T.L.H."/>
            <person name="Warris S."/>
            <person name="Nguyen H.D.T."/>
            <person name="van Gent-Pelzer M.P.E."/>
            <person name="Joly D.L."/>
            <person name="van de Geest H.C."/>
            <person name="Bonants P.J.M."/>
            <person name="Smith D.S."/>
            <person name="Levesque C.A."/>
            <person name="van der Lee T.A.J."/>
        </authorList>
    </citation>
    <scope>NUCLEOTIDE SEQUENCE [LARGE SCALE GENOMIC DNA]</scope>
    <source>
        <strain evidence="1 2">CBS 809.83</strain>
    </source>
</reference>
<organism evidence="1 2">
    <name type="scientific">Powellomyces hirtus</name>
    <dbReference type="NCBI Taxonomy" id="109895"/>
    <lineage>
        <taxon>Eukaryota</taxon>
        <taxon>Fungi</taxon>
        <taxon>Fungi incertae sedis</taxon>
        <taxon>Chytridiomycota</taxon>
        <taxon>Chytridiomycota incertae sedis</taxon>
        <taxon>Chytridiomycetes</taxon>
        <taxon>Spizellomycetales</taxon>
        <taxon>Powellomycetaceae</taxon>
        <taxon>Powellomyces</taxon>
    </lineage>
</organism>
<accession>A0A507E8K4</accession>
<evidence type="ECO:0000313" key="2">
    <source>
        <dbReference type="Proteomes" id="UP000318582"/>
    </source>
</evidence>
<dbReference type="EMBL" id="QEAQ01000015">
    <property type="protein sequence ID" value="TPX60389.1"/>
    <property type="molecule type" value="Genomic_DNA"/>
</dbReference>
<keyword evidence="2" id="KW-1185">Reference proteome</keyword>